<dbReference type="Proteomes" id="UP000253676">
    <property type="component" value="Unassembled WGS sequence"/>
</dbReference>
<name>A0A366B2G4_9FLAO</name>
<proteinExistence type="predicted"/>
<dbReference type="EMBL" id="QNUX01000002">
    <property type="protein sequence ID" value="RBN51295.1"/>
    <property type="molecule type" value="Genomic_DNA"/>
</dbReference>
<reference evidence="1 2" key="1">
    <citation type="submission" date="2018-07" db="EMBL/GenBank/DDBJ databases">
        <title>Complete genome sequence of Flavobacterium psychrolimnae LMG 22018.</title>
        <authorList>
            <person name="Kim D.-U."/>
        </authorList>
    </citation>
    <scope>NUCLEOTIDE SEQUENCE [LARGE SCALE GENOMIC DNA]</scope>
    <source>
        <strain evidence="1 2">LMG 22018</strain>
    </source>
</reference>
<keyword evidence="2" id="KW-1185">Reference proteome</keyword>
<dbReference type="AlphaFoldDB" id="A0A366B2G4"/>
<accession>A0A366B2G4</accession>
<organism evidence="1 2">
    <name type="scientific">Flavobacterium psychrolimnae</name>
    <dbReference type="NCBI Taxonomy" id="249351"/>
    <lineage>
        <taxon>Bacteria</taxon>
        <taxon>Pseudomonadati</taxon>
        <taxon>Bacteroidota</taxon>
        <taxon>Flavobacteriia</taxon>
        <taxon>Flavobacteriales</taxon>
        <taxon>Flavobacteriaceae</taxon>
        <taxon>Flavobacterium</taxon>
    </lineage>
</organism>
<evidence type="ECO:0000313" key="2">
    <source>
        <dbReference type="Proteomes" id="UP000253676"/>
    </source>
</evidence>
<evidence type="ECO:0000313" key="1">
    <source>
        <dbReference type="EMBL" id="RBN51295.1"/>
    </source>
</evidence>
<protein>
    <submittedName>
        <fullName evidence="1">Uncharacterized protein</fullName>
    </submittedName>
</protein>
<comment type="caution">
    <text evidence="1">The sequence shown here is derived from an EMBL/GenBank/DDBJ whole genome shotgun (WGS) entry which is preliminary data.</text>
</comment>
<sequence length="102" mass="11794">MIKKYFLFIALITTCQVFSKGFYRNLENNLNADVTQASFGFPNVNTCTLFINFYYLDLINPFNQVRCNSFFSCFNHFSIKSNDLILLESIGSTTYLRKGIKA</sequence>
<gene>
    <name evidence="1" type="ORF">DR980_02420</name>
</gene>